<comment type="caution">
    <text evidence="9">The sequence shown here is derived from an EMBL/GenBank/DDBJ whole genome shotgun (WGS) entry which is preliminary data.</text>
</comment>
<evidence type="ECO:0000256" key="4">
    <source>
        <dbReference type="ARBA" id="ARBA00022530"/>
    </source>
</evidence>
<evidence type="ECO:0000256" key="8">
    <source>
        <dbReference type="SAM" id="MobiDB-lite"/>
    </source>
</evidence>
<name>A0AAV7P225_PLEWA</name>
<dbReference type="InterPro" id="IPR008673">
    <property type="entry name" value="MAGP"/>
</dbReference>
<evidence type="ECO:0000256" key="3">
    <source>
        <dbReference type="ARBA" id="ARBA00022525"/>
    </source>
</evidence>
<dbReference type="PANTHER" id="PTHR16485">
    <property type="entry name" value="MICROFIBRILLAR-ASSOCIATED PROTEIN 2"/>
    <property type="match status" value="1"/>
</dbReference>
<dbReference type="Proteomes" id="UP001066276">
    <property type="component" value="Chromosome 7"/>
</dbReference>
<comment type="similarity">
    <text evidence="2">Belongs to the MFAP family.</text>
</comment>
<dbReference type="Pfam" id="PF05507">
    <property type="entry name" value="MAGP"/>
    <property type="match status" value="1"/>
</dbReference>
<evidence type="ECO:0000256" key="1">
    <source>
        <dbReference type="ARBA" id="ARBA00004498"/>
    </source>
</evidence>
<dbReference type="GO" id="GO:0001527">
    <property type="term" value="C:microfibril"/>
    <property type="evidence" value="ECO:0007669"/>
    <property type="project" value="InterPro"/>
</dbReference>
<gene>
    <name evidence="9" type="ORF">NDU88_000832</name>
</gene>
<accession>A0AAV7P225</accession>
<feature type="region of interest" description="Disordered" evidence="8">
    <location>
        <begin position="71"/>
        <end position="97"/>
    </location>
</feature>
<keyword evidence="7" id="KW-0325">Glycoprotein</keyword>
<comment type="subcellular location">
    <subcellularLocation>
        <location evidence="1">Secreted</location>
        <location evidence="1">Extracellular space</location>
        <location evidence="1">Extracellular matrix</location>
    </subcellularLocation>
</comment>
<organism evidence="9 10">
    <name type="scientific">Pleurodeles waltl</name>
    <name type="common">Iberian ribbed newt</name>
    <dbReference type="NCBI Taxonomy" id="8319"/>
    <lineage>
        <taxon>Eukaryota</taxon>
        <taxon>Metazoa</taxon>
        <taxon>Chordata</taxon>
        <taxon>Craniata</taxon>
        <taxon>Vertebrata</taxon>
        <taxon>Euteleostomi</taxon>
        <taxon>Amphibia</taxon>
        <taxon>Batrachia</taxon>
        <taxon>Caudata</taxon>
        <taxon>Salamandroidea</taxon>
        <taxon>Salamandridae</taxon>
        <taxon>Pleurodelinae</taxon>
        <taxon>Pleurodeles</taxon>
    </lineage>
</organism>
<keyword evidence="3" id="KW-0964">Secreted</keyword>
<reference evidence="9" key="1">
    <citation type="journal article" date="2022" name="bioRxiv">
        <title>Sequencing and chromosome-scale assembly of the giantPleurodeles waltlgenome.</title>
        <authorList>
            <person name="Brown T."/>
            <person name="Elewa A."/>
            <person name="Iarovenko S."/>
            <person name="Subramanian E."/>
            <person name="Araus A.J."/>
            <person name="Petzold A."/>
            <person name="Susuki M."/>
            <person name="Suzuki K.-i.T."/>
            <person name="Hayashi T."/>
            <person name="Toyoda A."/>
            <person name="Oliveira C."/>
            <person name="Osipova E."/>
            <person name="Leigh N.D."/>
            <person name="Simon A."/>
            <person name="Yun M.H."/>
        </authorList>
    </citation>
    <scope>NUCLEOTIDE SEQUENCE</scope>
    <source>
        <strain evidence="9">20211129_DDA</strain>
        <tissue evidence="9">Liver</tissue>
    </source>
</reference>
<dbReference type="PANTHER" id="PTHR16485:SF6">
    <property type="entry name" value="MICROFIBRILLAR-ASSOCIATED PROTEIN 5"/>
    <property type="match status" value="1"/>
</dbReference>
<proteinExistence type="inferred from homology"/>
<evidence type="ECO:0008006" key="11">
    <source>
        <dbReference type="Google" id="ProtNLM"/>
    </source>
</evidence>
<keyword evidence="4" id="KW-0272">Extracellular matrix</keyword>
<evidence type="ECO:0000256" key="5">
    <source>
        <dbReference type="ARBA" id="ARBA00022729"/>
    </source>
</evidence>
<keyword evidence="5" id="KW-0732">Signal</keyword>
<dbReference type="EMBL" id="JANPWB010000011">
    <property type="protein sequence ID" value="KAJ1122340.1"/>
    <property type="molecule type" value="Genomic_DNA"/>
</dbReference>
<sequence>MVPHLLGVCSIVAYITLIHCHGALSSGYFIVMVVNLQAEPPPWFFIVMVENLQADLPPWCAISTVLHHHGAHLPERENSRRKAERQTGRKVAPTGEASGTERMMLALRPALLLCILVASLPGITLADTTKEPPAPNVSLPSDEAVPDGSSALDASVPDGDSPPDAPVTVGNDSLAEDCREVQYPCTRIYSVLRPVKQCLGQVCVSSNRRVYMLNNEICSRTMCKEDEVMQEERCRQKMGLPPRRTTRSHRPFQWLHYGIRELGVL</sequence>
<keyword evidence="6" id="KW-1015">Disulfide bond</keyword>
<dbReference type="GO" id="GO:0048048">
    <property type="term" value="P:embryonic eye morphogenesis"/>
    <property type="evidence" value="ECO:0007669"/>
    <property type="project" value="TreeGrafter"/>
</dbReference>
<evidence type="ECO:0000256" key="7">
    <source>
        <dbReference type="ARBA" id="ARBA00023180"/>
    </source>
</evidence>
<feature type="region of interest" description="Disordered" evidence="8">
    <location>
        <begin position="128"/>
        <end position="171"/>
    </location>
</feature>
<feature type="compositionally biased region" description="Basic and acidic residues" evidence="8">
    <location>
        <begin position="72"/>
        <end position="87"/>
    </location>
</feature>
<dbReference type="AlphaFoldDB" id="A0AAV7P225"/>
<keyword evidence="10" id="KW-1185">Reference proteome</keyword>
<protein>
    <recommendedName>
        <fullName evidence="11">Microfibrillar-associated protein 5</fullName>
    </recommendedName>
</protein>
<evidence type="ECO:0000313" key="10">
    <source>
        <dbReference type="Proteomes" id="UP001066276"/>
    </source>
</evidence>
<evidence type="ECO:0000256" key="6">
    <source>
        <dbReference type="ARBA" id="ARBA00023157"/>
    </source>
</evidence>
<evidence type="ECO:0000313" key="9">
    <source>
        <dbReference type="EMBL" id="KAJ1122340.1"/>
    </source>
</evidence>
<evidence type="ECO:0000256" key="2">
    <source>
        <dbReference type="ARBA" id="ARBA00005317"/>
    </source>
</evidence>